<evidence type="ECO:0000313" key="2">
    <source>
        <dbReference type="EMBL" id="BAD03334.1"/>
    </source>
</evidence>
<sequence length="116" mass="12899">MEMPISNYSPRLAKGWQAVGIHLDLGQEEDPYDYYYDDPDNLENPALKFRHVDGDRMWAQRLLLLLPRCGDAAGSRSRRKAAMPTTADDGGDNGDDDDGGHEEGGSRRRLGLGFGF</sequence>
<reference evidence="4" key="3">
    <citation type="journal article" date="2005" name="Nature">
        <title>The map-based sequence of the rice genome.</title>
        <authorList>
            <consortium name="International rice genome sequencing project (IRGSP)"/>
            <person name="Matsumoto T."/>
            <person name="Wu J."/>
            <person name="Kanamori H."/>
            <person name="Katayose Y."/>
            <person name="Fujisawa M."/>
            <person name="Namiki N."/>
            <person name="Mizuno H."/>
            <person name="Yamamoto K."/>
            <person name="Antonio B.A."/>
            <person name="Baba T."/>
            <person name="Sakata K."/>
            <person name="Nagamura Y."/>
            <person name="Aoki H."/>
            <person name="Arikawa K."/>
            <person name="Arita K."/>
            <person name="Bito T."/>
            <person name="Chiden Y."/>
            <person name="Fujitsuka N."/>
            <person name="Fukunaka R."/>
            <person name="Hamada M."/>
            <person name="Harada C."/>
            <person name="Hayashi A."/>
            <person name="Hijishita S."/>
            <person name="Honda M."/>
            <person name="Hosokawa S."/>
            <person name="Ichikawa Y."/>
            <person name="Idonuma A."/>
            <person name="Iijima M."/>
            <person name="Ikeda M."/>
            <person name="Ikeno M."/>
            <person name="Ito K."/>
            <person name="Ito S."/>
            <person name="Ito T."/>
            <person name="Ito Y."/>
            <person name="Ito Y."/>
            <person name="Iwabuchi A."/>
            <person name="Kamiya K."/>
            <person name="Karasawa W."/>
            <person name="Kurita K."/>
            <person name="Katagiri S."/>
            <person name="Kikuta A."/>
            <person name="Kobayashi H."/>
            <person name="Kobayashi N."/>
            <person name="Machita K."/>
            <person name="Maehara T."/>
            <person name="Masukawa M."/>
            <person name="Mizubayashi T."/>
            <person name="Mukai Y."/>
            <person name="Nagasaki H."/>
            <person name="Nagata Y."/>
            <person name="Naito S."/>
            <person name="Nakashima M."/>
            <person name="Nakama Y."/>
            <person name="Nakamichi Y."/>
            <person name="Nakamura M."/>
            <person name="Meguro A."/>
            <person name="Negishi M."/>
            <person name="Ohta I."/>
            <person name="Ohta T."/>
            <person name="Okamoto M."/>
            <person name="Ono N."/>
            <person name="Saji S."/>
            <person name="Sakaguchi M."/>
            <person name="Sakai K."/>
            <person name="Shibata M."/>
            <person name="Shimokawa T."/>
            <person name="Song J."/>
            <person name="Takazaki Y."/>
            <person name="Terasawa K."/>
            <person name="Tsugane M."/>
            <person name="Tsuji K."/>
            <person name="Ueda S."/>
            <person name="Waki K."/>
            <person name="Yamagata H."/>
            <person name="Yamamoto M."/>
            <person name="Yamamoto S."/>
            <person name="Yamane H."/>
            <person name="Yoshiki S."/>
            <person name="Yoshihara R."/>
            <person name="Yukawa K."/>
            <person name="Zhong H."/>
            <person name="Yano M."/>
            <person name="Yuan Q."/>
            <person name="Ouyang S."/>
            <person name="Liu J."/>
            <person name="Jones K.M."/>
            <person name="Gansberger K."/>
            <person name="Moffat K."/>
            <person name="Hill J."/>
            <person name="Bera J."/>
            <person name="Fadrosh D."/>
            <person name="Jin S."/>
            <person name="Johri S."/>
            <person name="Kim M."/>
            <person name="Overton L."/>
            <person name="Reardon M."/>
            <person name="Tsitrin T."/>
            <person name="Vuong H."/>
            <person name="Weaver B."/>
            <person name="Ciecko A."/>
            <person name="Tallon L."/>
            <person name="Jackson J."/>
            <person name="Pai G."/>
            <person name="Aken S.V."/>
            <person name="Utterback T."/>
            <person name="Reidmuller S."/>
            <person name="Feldblyum T."/>
            <person name="Hsiao J."/>
            <person name="Zismann V."/>
            <person name="Iobst S."/>
            <person name="de Vazeille A.R."/>
            <person name="Buell C.R."/>
            <person name="Ying K."/>
            <person name="Li Y."/>
            <person name="Lu T."/>
            <person name="Huang Y."/>
            <person name="Zhao Q."/>
            <person name="Feng Q."/>
            <person name="Zhang L."/>
            <person name="Zhu J."/>
            <person name="Weng Q."/>
            <person name="Mu J."/>
            <person name="Lu Y."/>
            <person name="Fan D."/>
            <person name="Liu Y."/>
            <person name="Guan J."/>
            <person name="Zhang Y."/>
            <person name="Yu S."/>
            <person name="Liu X."/>
            <person name="Zhang Y."/>
            <person name="Hong G."/>
            <person name="Han B."/>
            <person name="Choisne N."/>
            <person name="Demange N."/>
            <person name="Orjeda G."/>
            <person name="Samain S."/>
            <person name="Cattolico L."/>
            <person name="Pelletier E."/>
            <person name="Couloux A."/>
            <person name="Segurens B."/>
            <person name="Wincker P."/>
            <person name="D'Hont A."/>
            <person name="Scarpelli C."/>
            <person name="Weissenbach J."/>
            <person name="Salanoubat M."/>
            <person name="Quetier F."/>
            <person name="Yu Y."/>
            <person name="Kim H.R."/>
            <person name="Rambo T."/>
            <person name="Currie J."/>
            <person name="Collura K."/>
            <person name="Luo M."/>
            <person name="Yang T."/>
            <person name="Ammiraju J.S.S."/>
            <person name="Engler F."/>
            <person name="Soderlund C."/>
            <person name="Wing R.A."/>
            <person name="Palmer L.E."/>
            <person name="de la Bastide M."/>
            <person name="Spiegel L."/>
            <person name="Nascimento L."/>
            <person name="Zutavern T."/>
            <person name="O'Shaughnessy A."/>
            <person name="Dike S."/>
            <person name="Dedhia N."/>
            <person name="Preston R."/>
            <person name="Balija V."/>
            <person name="McCombie W.R."/>
            <person name="Chow T."/>
            <person name="Chen H."/>
            <person name="Chung M."/>
            <person name="Chen C."/>
            <person name="Shaw J."/>
            <person name="Wu H."/>
            <person name="Hsiao K."/>
            <person name="Chao Y."/>
            <person name="Chu M."/>
            <person name="Cheng C."/>
            <person name="Hour A."/>
            <person name="Lee P."/>
            <person name="Lin S."/>
            <person name="Lin Y."/>
            <person name="Liou J."/>
            <person name="Liu S."/>
            <person name="Hsing Y."/>
            <person name="Raghuvanshi S."/>
            <person name="Mohanty A."/>
            <person name="Bharti A.K."/>
            <person name="Gaur A."/>
            <person name="Gupta V."/>
            <person name="Kumar D."/>
            <person name="Ravi V."/>
            <person name="Vij S."/>
            <person name="Kapur A."/>
            <person name="Khurana P."/>
            <person name="Khurana P."/>
            <person name="Khurana J.P."/>
            <person name="Tyagi A.K."/>
            <person name="Gaikwad K."/>
            <person name="Singh A."/>
            <person name="Dalal V."/>
            <person name="Srivastava S."/>
            <person name="Dixit A."/>
            <person name="Pal A.K."/>
            <person name="Ghazi I.A."/>
            <person name="Yadav M."/>
            <person name="Pandit A."/>
            <person name="Bhargava A."/>
            <person name="Sureshbabu K."/>
            <person name="Batra K."/>
            <person name="Sharma T.R."/>
            <person name="Mohapatra T."/>
            <person name="Singh N.K."/>
            <person name="Messing J."/>
            <person name="Nelson A.B."/>
            <person name="Fuks G."/>
            <person name="Kavchok S."/>
            <person name="Keizer G."/>
            <person name="Linton E."/>
            <person name="Llaca V."/>
            <person name="Song R."/>
            <person name="Tanyolac B."/>
            <person name="Young S."/>
            <person name="Ho-Il K."/>
            <person name="Hahn J.H."/>
            <person name="Sangsakoo G."/>
            <person name="Vanavichit A."/>
            <person name="de Mattos Luiz.A.T."/>
            <person name="Zimmer P.D."/>
            <person name="Malone G."/>
            <person name="Dellagostin O."/>
            <person name="de Oliveira A.C."/>
            <person name="Bevan M."/>
            <person name="Bancroft I."/>
            <person name="Minx P."/>
            <person name="Cordum H."/>
            <person name="Wilson R."/>
            <person name="Cheng Z."/>
            <person name="Jin W."/>
            <person name="Jiang J."/>
            <person name="Leong S.A."/>
            <person name="Iwama H."/>
            <person name="Gojobori T."/>
            <person name="Itoh T."/>
            <person name="Niimura Y."/>
            <person name="Fujii Y."/>
            <person name="Habara T."/>
            <person name="Sakai H."/>
            <person name="Sato Y."/>
            <person name="Wilson G."/>
            <person name="Kumar K."/>
            <person name="McCouch S."/>
            <person name="Juretic N."/>
            <person name="Hoen D."/>
            <person name="Wright S."/>
            <person name="Bruskiewich R."/>
            <person name="Bureau T."/>
            <person name="Miyao A."/>
            <person name="Hirochika H."/>
            <person name="Nishikawa T."/>
            <person name="Kadowaki K."/>
            <person name="Sugiura M."/>
            <person name="Burr B."/>
            <person name="Sasaki T."/>
        </authorList>
    </citation>
    <scope>NUCLEOTIDE SEQUENCE [LARGE SCALE GENOMIC DNA]</scope>
    <source>
        <strain evidence="4">cv. Nipponbare</strain>
    </source>
</reference>
<dbReference type="AlphaFoldDB" id="Q6YZB4"/>
<feature type="region of interest" description="Disordered" evidence="1">
    <location>
        <begin position="72"/>
        <end position="116"/>
    </location>
</feature>
<reference evidence="2" key="1">
    <citation type="submission" date="2002-01" db="EMBL/GenBank/DDBJ databases">
        <title>Oryza sativa nipponbare(GA3) genomic DNA, chromosome 8, PAC clone:P0020B10.</title>
        <authorList>
            <person name="Sasaki T."/>
            <person name="Matsumoto T."/>
            <person name="Yamamoto K."/>
        </authorList>
    </citation>
    <scope>NUCLEOTIDE SEQUENCE</scope>
</reference>
<evidence type="ECO:0000256" key="1">
    <source>
        <dbReference type="SAM" id="MobiDB-lite"/>
    </source>
</evidence>
<evidence type="ECO:0000313" key="3">
    <source>
        <dbReference type="EMBL" id="BAD05763.1"/>
    </source>
</evidence>
<gene>
    <name evidence="3" type="ORF">B1099H05.15</name>
    <name evidence="2" type="ORF">P0020B10.39</name>
</gene>
<protein>
    <submittedName>
        <fullName evidence="3">Uncharacterized protein</fullName>
    </submittedName>
</protein>
<feature type="compositionally biased region" description="Acidic residues" evidence="1">
    <location>
        <begin position="89"/>
        <end position="100"/>
    </location>
</feature>
<dbReference type="Proteomes" id="UP000000763">
    <property type="component" value="Chromosome 8"/>
</dbReference>
<evidence type="ECO:0000313" key="4">
    <source>
        <dbReference type="Proteomes" id="UP000000763"/>
    </source>
</evidence>
<reference evidence="4" key="4">
    <citation type="journal article" date="2008" name="Nucleic Acids Res.">
        <title>The rice annotation project database (RAP-DB): 2008 update.</title>
        <authorList>
            <consortium name="The rice annotation project (RAP)"/>
        </authorList>
    </citation>
    <scope>GENOME REANNOTATION</scope>
    <source>
        <strain evidence="4">cv. Nipponbare</strain>
    </source>
</reference>
<dbReference type="EMBL" id="AP004656">
    <property type="protein sequence ID" value="BAD03334.1"/>
    <property type="molecule type" value="Genomic_DNA"/>
</dbReference>
<dbReference type="EMBL" id="AP005531">
    <property type="protein sequence ID" value="BAD05763.1"/>
    <property type="molecule type" value="Genomic_DNA"/>
</dbReference>
<name>Q6YZB4_ORYSJ</name>
<organism evidence="3 4">
    <name type="scientific">Oryza sativa subsp. japonica</name>
    <name type="common">Rice</name>
    <dbReference type="NCBI Taxonomy" id="39947"/>
    <lineage>
        <taxon>Eukaryota</taxon>
        <taxon>Viridiplantae</taxon>
        <taxon>Streptophyta</taxon>
        <taxon>Embryophyta</taxon>
        <taxon>Tracheophyta</taxon>
        <taxon>Spermatophyta</taxon>
        <taxon>Magnoliopsida</taxon>
        <taxon>Liliopsida</taxon>
        <taxon>Poales</taxon>
        <taxon>Poaceae</taxon>
        <taxon>BOP clade</taxon>
        <taxon>Oryzoideae</taxon>
        <taxon>Oryzeae</taxon>
        <taxon>Oryzinae</taxon>
        <taxon>Oryza</taxon>
        <taxon>Oryza sativa</taxon>
    </lineage>
</organism>
<reference evidence="3" key="2">
    <citation type="submission" date="2002-07" db="EMBL/GenBank/DDBJ databases">
        <title>Oryza sativa nipponbare(GA3) genomic DNA, chromosome 8, BAC clone:B1099H05.</title>
        <authorList>
            <person name="Sasaki T."/>
            <person name="Matsumoto T."/>
            <person name="Katayose Y."/>
        </authorList>
    </citation>
    <scope>NUCLEOTIDE SEQUENCE</scope>
</reference>
<accession>Q6YZB4</accession>
<proteinExistence type="predicted"/>